<keyword evidence="9 16" id="KW-0547">Nucleotide-binding</keyword>
<feature type="binding site" evidence="16">
    <location>
        <position position="184"/>
    </location>
    <ligand>
        <name>substrate</name>
    </ligand>
</feature>
<comment type="cofactor">
    <cofactor evidence="16">
        <name>NH4(+)</name>
        <dbReference type="ChEBI" id="CHEBI:28938"/>
    </cofactor>
    <cofactor evidence="16">
        <name>K(+)</name>
        <dbReference type="ChEBI" id="CHEBI:29103"/>
    </cofactor>
    <text evidence="16">A monovalent cation. Ammonium or potassium.</text>
</comment>
<protein>
    <recommendedName>
        <fullName evidence="15 16">Type III pantothenate kinase</fullName>
        <ecNumber evidence="6 16">2.7.1.33</ecNumber>
    </recommendedName>
    <alternativeName>
        <fullName evidence="16">PanK-III</fullName>
    </alternativeName>
    <alternativeName>
        <fullName evidence="16">Pantothenic acid kinase</fullName>
    </alternativeName>
</protein>
<keyword evidence="13 16" id="KW-0173">Coenzyme A biosynthesis</keyword>
<accession>A0A2S0KLU5</accession>
<dbReference type="GO" id="GO:0015937">
    <property type="term" value="P:coenzyme A biosynthetic process"/>
    <property type="evidence" value="ECO:0007669"/>
    <property type="project" value="UniProtKB-UniRule"/>
</dbReference>
<dbReference type="NCBIfam" id="NF009855">
    <property type="entry name" value="PRK13321.1"/>
    <property type="match status" value="1"/>
</dbReference>
<evidence type="ECO:0000256" key="9">
    <source>
        <dbReference type="ARBA" id="ARBA00022741"/>
    </source>
</evidence>
<comment type="cofactor">
    <cofactor evidence="2">
        <name>K(+)</name>
        <dbReference type="ChEBI" id="CHEBI:29103"/>
    </cofactor>
</comment>
<keyword evidence="16" id="KW-0479">Metal-binding</keyword>
<evidence type="ECO:0000256" key="12">
    <source>
        <dbReference type="ARBA" id="ARBA00022958"/>
    </source>
</evidence>
<evidence type="ECO:0000256" key="7">
    <source>
        <dbReference type="ARBA" id="ARBA00022490"/>
    </source>
</evidence>
<keyword evidence="8 16" id="KW-0808">Transferase</keyword>
<keyword evidence="11 16" id="KW-0067">ATP-binding</keyword>
<dbReference type="GO" id="GO:0046872">
    <property type="term" value="F:metal ion binding"/>
    <property type="evidence" value="ECO:0007669"/>
    <property type="project" value="UniProtKB-KW"/>
</dbReference>
<evidence type="ECO:0000256" key="3">
    <source>
        <dbReference type="ARBA" id="ARBA00004496"/>
    </source>
</evidence>
<evidence type="ECO:0000313" key="17">
    <source>
        <dbReference type="EMBL" id="AVM42010.1"/>
    </source>
</evidence>
<sequence>MLLAIDVGNTNIFLGIYKGEEVLDTFRLNSKNDRTADELGLLILDLLRSCSVDASEIKGAVLSSVVPHLTENLKMTLEKFFAITPVIIGPGVKTGINIATDNPKEVGADRLVNVAAAHMKYKKDCIIIDFGTATTFDYVDRDGNFKYTIIMPGLKLAADALFTGTAKLPDVELVIPDSILASNTVEGMQVGIMHGYLGAVKHIVEEQIKTLKIDPLVIATGGISDKFVEKLDIIDLYDPNLTLEGMKYIYKKTLGIKGDLD</sequence>
<dbReference type="AlphaFoldDB" id="A0A2S0KLU5"/>
<evidence type="ECO:0000256" key="6">
    <source>
        <dbReference type="ARBA" id="ARBA00012102"/>
    </source>
</evidence>
<evidence type="ECO:0000256" key="16">
    <source>
        <dbReference type="HAMAP-Rule" id="MF_01274"/>
    </source>
</evidence>
<feature type="binding site" evidence="16">
    <location>
        <position position="132"/>
    </location>
    <ligand>
        <name>ATP</name>
        <dbReference type="ChEBI" id="CHEBI:30616"/>
    </ligand>
</feature>
<proteinExistence type="inferred from homology"/>
<dbReference type="Pfam" id="PF03309">
    <property type="entry name" value="Pan_kinase"/>
    <property type="match status" value="1"/>
</dbReference>
<feature type="binding site" evidence="16">
    <location>
        <begin position="107"/>
        <end position="110"/>
    </location>
    <ligand>
        <name>substrate</name>
    </ligand>
</feature>
<evidence type="ECO:0000256" key="8">
    <source>
        <dbReference type="ARBA" id="ARBA00022679"/>
    </source>
</evidence>
<dbReference type="Proteomes" id="UP000237947">
    <property type="component" value="Chromosome"/>
</dbReference>
<dbReference type="SUPFAM" id="SSF53067">
    <property type="entry name" value="Actin-like ATPase domain"/>
    <property type="match status" value="2"/>
</dbReference>
<evidence type="ECO:0000256" key="10">
    <source>
        <dbReference type="ARBA" id="ARBA00022777"/>
    </source>
</evidence>
<comment type="function">
    <text evidence="16">Catalyzes the phosphorylation of pantothenate (Pan), the first step in CoA biosynthesis.</text>
</comment>
<evidence type="ECO:0000256" key="4">
    <source>
        <dbReference type="ARBA" id="ARBA00005225"/>
    </source>
</evidence>
<dbReference type="PANTHER" id="PTHR34265">
    <property type="entry name" value="TYPE III PANTOTHENATE KINASE"/>
    <property type="match status" value="1"/>
</dbReference>
<dbReference type="OrthoDB" id="9804707at2"/>
<evidence type="ECO:0000256" key="1">
    <source>
        <dbReference type="ARBA" id="ARBA00001206"/>
    </source>
</evidence>
<dbReference type="HAMAP" id="MF_01274">
    <property type="entry name" value="Pantothen_kinase_3"/>
    <property type="match status" value="1"/>
</dbReference>
<comment type="caution">
    <text evidence="16">Lacks conserved residue(s) required for the propagation of feature annotation.</text>
</comment>
<comment type="subcellular location">
    <subcellularLocation>
        <location evidence="3 16">Cytoplasm</location>
    </subcellularLocation>
</comment>
<comment type="subunit">
    <text evidence="5 16">Homodimer.</text>
</comment>
<dbReference type="RefSeq" id="WP_106011996.1">
    <property type="nucleotide sequence ID" value="NZ_CP027226.1"/>
</dbReference>
<comment type="catalytic activity">
    <reaction evidence="1 16">
        <text>(R)-pantothenate + ATP = (R)-4'-phosphopantothenate + ADP + H(+)</text>
        <dbReference type="Rhea" id="RHEA:16373"/>
        <dbReference type="ChEBI" id="CHEBI:10986"/>
        <dbReference type="ChEBI" id="CHEBI:15378"/>
        <dbReference type="ChEBI" id="CHEBI:29032"/>
        <dbReference type="ChEBI" id="CHEBI:30616"/>
        <dbReference type="ChEBI" id="CHEBI:456216"/>
        <dbReference type="EC" id="2.7.1.33"/>
    </reaction>
</comment>
<dbReference type="Gene3D" id="3.30.420.40">
    <property type="match status" value="2"/>
</dbReference>
<dbReference type="EMBL" id="CP027226">
    <property type="protein sequence ID" value="AVM42010.1"/>
    <property type="molecule type" value="Genomic_DNA"/>
</dbReference>
<dbReference type="GO" id="GO:0005737">
    <property type="term" value="C:cytoplasm"/>
    <property type="evidence" value="ECO:0007669"/>
    <property type="project" value="UniProtKB-SubCell"/>
</dbReference>
<dbReference type="UniPathway" id="UPA00241">
    <property type="reaction ID" value="UER00352"/>
</dbReference>
<feature type="active site" description="Proton acceptor" evidence="16">
    <location>
        <position position="109"/>
    </location>
</feature>
<feature type="binding site" evidence="16">
    <location>
        <begin position="6"/>
        <end position="13"/>
    </location>
    <ligand>
        <name>ATP</name>
        <dbReference type="ChEBI" id="CHEBI:30616"/>
    </ligand>
</feature>
<reference evidence="18" key="1">
    <citation type="submission" date="2018-02" db="EMBL/GenBank/DDBJ databases">
        <authorList>
            <person name="Holder M.E."/>
            <person name="Ajami N.J."/>
            <person name="Petrosino J.F."/>
        </authorList>
    </citation>
    <scope>NUCLEOTIDE SEQUENCE [LARGE SCALE GENOMIC DNA]</scope>
    <source>
        <strain evidence="18">CCUG 47711</strain>
    </source>
</reference>
<comment type="similarity">
    <text evidence="14 16">Belongs to the type III pantothenate kinase family.</text>
</comment>
<name>A0A2S0KLU5_9FIRM</name>
<dbReference type="PANTHER" id="PTHR34265:SF1">
    <property type="entry name" value="TYPE III PANTOTHENATE KINASE"/>
    <property type="match status" value="1"/>
</dbReference>
<keyword evidence="12 16" id="KW-0630">Potassium</keyword>
<gene>
    <name evidence="16" type="primary">coaX</name>
    <name evidence="17" type="ORF">C5Q98_01620</name>
</gene>
<keyword evidence="18" id="KW-1185">Reference proteome</keyword>
<evidence type="ECO:0000313" key="18">
    <source>
        <dbReference type="Proteomes" id="UP000237947"/>
    </source>
</evidence>
<dbReference type="NCBIfam" id="NF009848">
    <property type="entry name" value="PRK13318.1-6"/>
    <property type="match status" value="1"/>
</dbReference>
<comment type="pathway">
    <text evidence="4 16">Cofactor biosynthesis; coenzyme A biosynthesis; CoA from (R)-pantothenate: step 1/5.</text>
</comment>
<dbReference type="KEGG" id="fsa:C5Q98_01620"/>
<dbReference type="InterPro" id="IPR043129">
    <property type="entry name" value="ATPase_NBD"/>
</dbReference>
<dbReference type="InterPro" id="IPR004619">
    <property type="entry name" value="Type_III_PanK"/>
</dbReference>
<dbReference type="NCBIfam" id="TIGR00671">
    <property type="entry name" value="baf"/>
    <property type="match status" value="1"/>
</dbReference>
<evidence type="ECO:0000256" key="2">
    <source>
        <dbReference type="ARBA" id="ARBA00001958"/>
    </source>
</evidence>
<keyword evidence="7 16" id="KW-0963">Cytoplasm</keyword>
<dbReference type="GO" id="GO:0004594">
    <property type="term" value="F:pantothenate kinase activity"/>
    <property type="evidence" value="ECO:0007669"/>
    <property type="project" value="UniProtKB-UniRule"/>
</dbReference>
<evidence type="ECO:0000256" key="15">
    <source>
        <dbReference type="ARBA" id="ARBA00040883"/>
    </source>
</evidence>
<organism evidence="17 18">
    <name type="scientific">Fastidiosipila sanguinis</name>
    <dbReference type="NCBI Taxonomy" id="236753"/>
    <lineage>
        <taxon>Bacteria</taxon>
        <taxon>Bacillati</taxon>
        <taxon>Bacillota</taxon>
        <taxon>Clostridia</taxon>
        <taxon>Eubacteriales</taxon>
        <taxon>Oscillospiraceae</taxon>
        <taxon>Fastidiosipila</taxon>
    </lineage>
</organism>
<evidence type="ECO:0000256" key="11">
    <source>
        <dbReference type="ARBA" id="ARBA00022840"/>
    </source>
</evidence>
<dbReference type="GO" id="GO:0005524">
    <property type="term" value="F:ATP binding"/>
    <property type="evidence" value="ECO:0007669"/>
    <property type="project" value="UniProtKB-UniRule"/>
</dbReference>
<feature type="binding site" evidence="16">
    <location>
        <position position="129"/>
    </location>
    <ligand>
        <name>K(+)</name>
        <dbReference type="ChEBI" id="CHEBI:29103"/>
    </ligand>
</feature>
<evidence type="ECO:0000256" key="14">
    <source>
        <dbReference type="ARBA" id="ARBA00038036"/>
    </source>
</evidence>
<dbReference type="CDD" id="cd24015">
    <property type="entry name" value="ASKHA_NBD_PanK-III"/>
    <property type="match status" value="1"/>
</dbReference>
<dbReference type="EC" id="2.7.1.33" evidence="6 16"/>
<evidence type="ECO:0000256" key="5">
    <source>
        <dbReference type="ARBA" id="ARBA00011738"/>
    </source>
</evidence>
<evidence type="ECO:0000256" key="13">
    <source>
        <dbReference type="ARBA" id="ARBA00022993"/>
    </source>
</evidence>
<keyword evidence="10 16" id="KW-0418">Kinase</keyword>